<organism evidence="8 9">
    <name type="scientific">Paraburkholderia madseniana</name>
    <dbReference type="NCBI Taxonomy" id="2599607"/>
    <lineage>
        <taxon>Bacteria</taxon>
        <taxon>Pseudomonadati</taxon>
        <taxon>Pseudomonadota</taxon>
        <taxon>Betaproteobacteria</taxon>
        <taxon>Burkholderiales</taxon>
        <taxon>Burkholderiaceae</taxon>
        <taxon>Paraburkholderia</taxon>
    </lineage>
</organism>
<dbReference type="Pfam" id="PF00072">
    <property type="entry name" value="Response_reg"/>
    <property type="match status" value="1"/>
</dbReference>
<sequence length="243" mass="27288">MRIAIVHDKPVDLEFITATLAPAGHDCHAFSSGHAFIHRLQRESFDLVTLDWNLAGMPGDAVLRWIRENCPPRLPVMFISNRSAEIDIVAALTSDADDYVVKPVPSAVLLARVTNLLRSAWPQHRSEVETFGDYEFGLAQRSATLCSQPVALSTKEFDLALLFFRNIGRPLSHAHIFEMVWKHSPEILTRTLSTHVSAVRVKLDLRPQNGYCIVPIYSYGYRLEKIARRTAPLAPPEAEVHTV</sequence>
<comment type="caution">
    <text evidence="8">The sequence shown here is derived from an EMBL/GenBank/DDBJ whole genome shotgun (WGS) entry which is preliminary data.</text>
</comment>
<dbReference type="GO" id="GO:0032993">
    <property type="term" value="C:protein-DNA complex"/>
    <property type="evidence" value="ECO:0007669"/>
    <property type="project" value="TreeGrafter"/>
</dbReference>
<dbReference type="PANTHER" id="PTHR48111">
    <property type="entry name" value="REGULATOR OF RPOS"/>
    <property type="match status" value="1"/>
</dbReference>
<dbReference type="InterPro" id="IPR036388">
    <property type="entry name" value="WH-like_DNA-bd_sf"/>
</dbReference>
<dbReference type="SMART" id="SM00448">
    <property type="entry name" value="REC"/>
    <property type="match status" value="1"/>
</dbReference>
<protein>
    <submittedName>
        <fullName evidence="8">Response regulator</fullName>
    </submittedName>
</protein>
<dbReference type="InterPro" id="IPR016032">
    <property type="entry name" value="Sig_transdc_resp-reg_C-effctor"/>
</dbReference>
<evidence type="ECO:0000256" key="5">
    <source>
        <dbReference type="PROSITE-ProRule" id="PRU01091"/>
    </source>
</evidence>
<dbReference type="Gene3D" id="6.10.250.690">
    <property type="match status" value="1"/>
</dbReference>
<dbReference type="PROSITE" id="PS51755">
    <property type="entry name" value="OMPR_PHOB"/>
    <property type="match status" value="1"/>
</dbReference>
<evidence type="ECO:0000313" key="8">
    <source>
        <dbReference type="EMBL" id="KAE8758404.1"/>
    </source>
</evidence>
<dbReference type="SUPFAM" id="SSF52172">
    <property type="entry name" value="CheY-like"/>
    <property type="match status" value="1"/>
</dbReference>
<dbReference type="PANTHER" id="PTHR48111:SF40">
    <property type="entry name" value="PHOSPHATE REGULON TRANSCRIPTIONAL REGULATORY PROTEIN PHOB"/>
    <property type="match status" value="1"/>
</dbReference>
<dbReference type="InterPro" id="IPR039420">
    <property type="entry name" value="WalR-like"/>
</dbReference>
<proteinExistence type="predicted"/>
<dbReference type="EMBL" id="VOSW01000033">
    <property type="protein sequence ID" value="KAE8758404.1"/>
    <property type="molecule type" value="Genomic_DNA"/>
</dbReference>
<evidence type="ECO:0000259" key="7">
    <source>
        <dbReference type="PROSITE" id="PS51755"/>
    </source>
</evidence>
<dbReference type="InterPro" id="IPR011006">
    <property type="entry name" value="CheY-like_superfamily"/>
</dbReference>
<dbReference type="SMART" id="SM00862">
    <property type="entry name" value="Trans_reg_C"/>
    <property type="match status" value="1"/>
</dbReference>
<feature type="modified residue" description="4-aspartylphosphate" evidence="4">
    <location>
        <position position="51"/>
    </location>
</feature>
<keyword evidence="3 5" id="KW-0238">DNA-binding</keyword>
<evidence type="ECO:0000313" key="9">
    <source>
        <dbReference type="Proteomes" id="UP000463700"/>
    </source>
</evidence>
<reference evidence="8 9" key="1">
    <citation type="journal article" date="2020" name="Int. J. Syst. Evol. Microbiol.">
        <title>Paraburkholderia madseniana sp. nov., a phenolic acid-degrading bacterium isolated from acidic forest soil.</title>
        <authorList>
            <person name="Wilhelm R.C."/>
            <person name="Murphy S.J.L."/>
            <person name="Feriancek N.M."/>
            <person name="Karasz D.C."/>
            <person name="DeRito C.M."/>
            <person name="Newman J.D."/>
            <person name="Buckley D.H."/>
        </authorList>
    </citation>
    <scope>NUCLEOTIDE SEQUENCE [LARGE SCALE GENOMIC DNA]</scope>
    <source>
        <strain evidence="8 9">RP11</strain>
    </source>
</reference>
<evidence type="ECO:0000256" key="2">
    <source>
        <dbReference type="ARBA" id="ARBA00023012"/>
    </source>
</evidence>
<dbReference type="RefSeq" id="WP_154561222.1">
    <property type="nucleotide sequence ID" value="NZ_VOSW01000033.1"/>
</dbReference>
<gene>
    <name evidence="8" type="ORF">FSO04_18585</name>
</gene>
<dbReference type="GO" id="GO:0000976">
    <property type="term" value="F:transcription cis-regulatory region binding"/>
    <property type="evidence" value="ECO:0007669"/>
    <property type="project" value="TreeGrafter"/>
</dbReference>
<accession>A0A6N6WF38</accession>
<dbReference type="AlphaFoldDB" id="A0A6N6WF38"/>
<dbReference type="CDD" id="cd17574">
    <property type="entry name" value="REC_OmpR"/>
    <property type="match status" value="1"/>
</dbReference>
<dbReference type="Gene3D" id="1.10.10.10">
    <property type="entry name" value="Winged helix-like DNA-binding domain superfamily/Winged helix DNA-binding domain"/>
    <property type="match status" value="1"/>
</dbReference>
<dbReference type="Proteomes" id="UP000463700">
    <property type="component" value="Unassembled WGS sequence"/>
</dbReference>
<dbReference type="Pfam" id="PF00486">
    <property type="entry name" value="Trans_reg_C"/>
    <property type="match status" value="1"/>
</dbReference>
<evidence type="ECO:0000256" key="3">
    <source>
        <dbReference type="ARBA" id="ARBA00023125"/>
    </source>
</evidence>
<name>A0A6N6WF38_9BURK</name>
<dbReference type="InterPro" id="IPR001789">
    <property type="entry name" value="Sig_transdc_resp-reg_receiver"/>
</dbReference>
<feature type="domain" description="Response regulatory" evidence="6">
    <location>
        <begin position="2"/>
        <end position="117"/>
    </location>
</feature>
<keyword evidence="1 4" id="KW-0597">Phosphoprotein</keyword>
<evidence type="ECO:0000256" key="1">
    <source>
        <dbReference type="ARBA" id="ARBA00022553"/>
    </source>
</evidence>
<dbReference type="GO" id="GO:0006355">
    <property type="term" value="P:regulation of DNA-templated transcription"/>
    <property type="evidence" value="ECO:0007669"/>
    <property type="project" value="InterPro"/>
</dbReference>
<feature type="domain" description="OmpR/PhoB-type" evidence="7">
    <location>
        <begin position="126"/>
        <end position="225"/>
    </location>
</feature>
<feature type="DNA-binding region" description="OmpR/PhoB-type" evidence="5">
    <location>
        <begin position="126"/>
        <end position="225"/>
    </location>
</feature>
<dbReference type="OrthoDB" id="9802426at2"/>
<dbReference type="GO" id="GO:0005829">
    <property type="term" value="C:cytosol"/>
    <property type="evidence" value="ECO:0007669"/>
    <property type="project" value="TreeGrafter"/>
</dbReference>
<evidence type="ECO:0000256" key="4">
    <source>
        <dbReference type="PROSITE-ProRule" id="PRU00169"/>
    </source>
</evidence>
<dbReference type="PROSITE" id="PS50110">
    <property type="entry name" value="RESPONSE_REGULATORY"/>
    <property type="match status" value="1"/>
</dbReference>
<dbReference type="InterPro" id="IPR001867">
    <property type="entry name" value="OmpR/PhoB-type_DNA-bd"/>
</dbReference>
<keyword evidence="2" id="KW-0902">Two-component regulatory system</keyword>
<dbReference type="CDD" id="cd00383">
    <property type="entry name" value="trans_reg_C"/>
    <property type="match status" value="1"/>
</dbReference>
<dbReference type="Gene3D" id="3.40.50.2300">
    <property type="match status" value="1"/>
</dbReference>
<dbReference type="GO" id="GO:0000156">
    <property type="term" value="F:phosphorelay response regulator activity"/>
    <property type="evidence" value="ECO:0007669"/>
    <property type="project" value="TreeGrafter"/>
</dbReference>
<dbReference type="SUPFAM" id="SSF46894">
    <property type="entry name" value="C-terminal effector domain of the bipartite response regulators"/>
    <property type="match status" value="1"/>
</dbReference>
<evidence type="ECO:0000259" key="6">
    <source>
        <dbReference type="PROSITE" id="PS50110"/>
    </source>
</evidence>